<evidence type="ECO:0000256" key="12">
    <source>
        <dbReference type="SAM" id="MobiDB-lite"/>
    </source>
</evidence>
<dbReference type="FunFam" id="3.30.160.60:FF:000016">
    <property type="entry name" value="zinc finger protein 37 homolog"/>
    <property type="match status" value="1"/>
</dbReference>
<dbReference type="RefSeq" id="XP_008303012.1">
    <property type="nucleotide sequence ID" value="XM_008304790.1"/>
</dbReference>
<keyword evidence="4" id="KW-0677">Repeat</keyword>
<feature type="region of interest" description="Disordered" evidence="12">
    <location>
        <begin position="1"/>
        <end position="63"/>
    </location>
</feature>
<dbReference type="PROSITE" id="PS00028">
    <property type="entry name" value="ZINC_FINGER_C2H2_1"/>
    <property type="match status" value="6"/>
</dbReference>
<dbReference type="GO" id="GO:0000981">
    <property type="term" value="F:DNA-binding transcription factor activity, RNA polymerase II-specific"/>
    <property type="evidence" value="ECO:0007669"/>
    <property type="project" value="TreeGrafter"/>
</dbReference>
<keyword evidence="8" id="KW-0238">DNA-binding</keyword>
<dbReference type="Pfam" id="PF13465">
    <property type="entry name" value="zf-H2C2_2"/>
    <property type="match status" value="1"/>
</dbReference>
<dbReference type="FunFam" id="3.30.160.60:FF:001450">
    <property type="entry name" value="zinc finger protein 774"/>
    <property type="match status" value="1"/>
</dbReference>
<dbReference type="AlphaFoldDB" id="A0A9Y4NT41"/>
<dbReference type="FunFam" id="3.30.160.60:FF:000325">
    <property type="entry name" value="ZFP90 zinc finger protein"/>
    <property type="match status" value="1"/>
</dbReference>
<evidence type="ECO:0000256" key="8">
    <source>
        <dbReference type="ARBA" id="ARBA00023125"/>
    </source>
</evidence>
<evidence type="ECO:0000256" key="9">
    <source>
        <dbReference type="ARBA" id="ARBA00023163"/>
    </source>
</evidence>
<dbReference type="FunFam" id="3.30.160.60:FF:002343">
    <property type="entry name" value="Zinc finger protein 33A"/>
    <property type="match status" value="1"/>
</dbReference>
<dbReference type="GO" id="GO:0008270">
    <property type="term" value="F:zinc ion binding"/>
    <property type="evidence" value="ECO:0007669"/>
    <property type="project" value="UniProtKB-KW"/>
</dbReference>
<dbReference type="GO" id="GO:0003677">
    <property type="term" value="F:DNA binding"/>
    <property type="evidence" value="ECO:0007669"/>
    <property type="project" value="UniProtKB-KW"/>
</dbReference>
<feature type="compositionally biased region" description="Basic and acidic residues" evidence="12">
    <location>
        <begin position="12"/>
        <end position="25"/>
    </location>
</feature>
<keyword evidence="3" id="KW-0479">Metal-binding</keyword>
<evidence type="ECO:0000256" key="4">
    <source>
        <dbReference type="ARBA" id="ARBA00022737"/>
    </source>
</evidence>
<dbReference type="GO" id="GO:0005634">
    <property type="term" value="C:nucleus"/>
    <property type="evidence" value="ECO:0007669"/>
    <property type="project" value="UniProtKB-SubCell"/>
</dbReference>
<feature type="compositionally biased region" description="Polar residues" evidence="12">
    <location>
        <begin position="52"/>
        <end position="63"/>
    </location>
</feature>
<dbReference type="InterPro" id="IPR036236">
    <property type="entry name" value="Znf_C2H2_sf"/>
</dbReference>
<evidence type="ECO:0000256" key="2">
    <source>
        <dbReference type="ARBA" id="ARBA00006991"/>
    </source>
</evidence>
<feature type="domain" description="C2H2-type" evidence="13">
    <location>
        <begin position="414"/>
        <end position="441"/>
    </location>
</feature>
<keyword evidence="9" id="KW-0804">Transcription</keyword>
<dbReference type="InterPro" id="IPR013087">
    <property type="entry name" value="Znf_C2H2_type"/>
</dbReference>
<comment type="similarity">
    <text evidence="2">Belongs to the krueppel C2H2-type zinc-finger protein family.</text>
</comment>
<dbReference type="SUPFAM" id="SSF57667">
    <property type="entry name" value="beta-beta-alpha zinc fingers"/>
    <property type="match status" value="4"/>
</dbReference>
<evidence type="ECO:0000256" key="7">
    <source>
        <dbReference type="ARBA" id="ARBA00023015"/>
    </source>
</evidence>
<feature type="domain" description="C2H2-type" evidence="13">
    <location>
        <begin position="358"/>
        <end position="385"/>
    </location>
</feature>
<evidence type="ECO:0000313" key="15">
    <source>
        <dbReference type="RefSeq" id="XP_008303012.1"/>
    </source>
</evidence>
<sequence>MKEEQELCSNLDQKDPEPPQMKEEQELCSNLDQKDPEPPQMKEELEKRCKSRGSQQLVLNQKADTSTPVQCKSKCEEFRVSQNTTGQSEKEINHQHRLLNVTSKLQIKLHRIDLQQRLVCKEQEIFTDHQSCNQEGNSRLDQKDPDPPQIKEEQKELCISLDQDDLQSPQKKRKLGSQKGEQPLLKKETDTFMVFSTCEKSDHNEPEPNSDQLLYHNSHLAERQDQEGSKHSNSGSTSNVMLKTHGRKSSHSDTVGNSSVSVIHCDADKTKKALTCDVCGKAFKCKFNLQRHLRIHTGEKPFACETCGKSFTQNHHLTAHMRTHTGEKLYLCNVCGKRFYGLTAFQRHTAIHRDEDLQSCKICEKGFTHRSSLKVHMRLHTGEKPHSCIICKKGFVHSSNLKVHMRIHTGEKPYHCNTCGKRFGDPSTFRSHTAVHTREKL</sequence>
<dbReference type="PANTHER" id="PTHR24394">
    <property type="entry name" value="ZINC FINGER PROTEIN"/>
    <property type="match status" value="1"/>
</dbReference>
<dbReference type="Gene3D" id="3.30.160.60">
    <property type="entry name" value="Classic Zinc Finger"/>
    <property type="match status" value="6"/>
</dbReference>
<evidence type="ECO:0000259" key="13">
    <source>
        <dbReference type="PROSITE" id="PS50157"/>
    </source>
</evidence>
<keyword evidence="6" id="KW-0862">Zinc</keyword>
<feature type="compositionally biased region" description="Basic and acidic residues" evidence="12">
    <location>
        <begin position="32"/>
        <end position="48"/>
    </location>
</feature>
<feature type="domain" description="C2H2-type" evidence="13">
    <location>
        <begin position="386"/>
        <end position="413"/>
    </location>
</feature>
<feature type="compositionally biased region" description="Basic and acidic residues" evidence="12">
    <location>
        <begin position="138"/>
        <end position="156"/>
    </location>
</feature>
<dbReference type="FunFam" id="3.30.160.60:FF:001506">
    <property type="entry name" value="Zinc finger protein"/>
    <property type="match status" value="2"/>
</dbReference>
<reference evidence="15" key="1">
    <citation type="submission" date="2025-08" db="UniProtKB">
        <authorList>
            <consortium name="RefSeq"/>
        </authorList>
    </citation>
    <scope>IDENTIFICATION</scope>
</reference>
<dbReference type="PROSITE" id="PS50157">
    <property type="entry name" value="ZINC_FINGER_C2H2_2"/>
    <property type="match status" value="6"/>
</dbReference>
<evidence type="ECO:0000256" key="5">
    <source>
        <dbReference type="ARBA" id="ARBA00022771"/>
    </source>
</evidence>
<evidence type="ECO:0000256" key="11">
    <source>
        <dbReference type="PROSITE-ProRule" id="PRU00042"/>
    </source>
</evidence>
<dbReference type="PANTHER" id="PTHR24394:SF44">
    <property type="entry name" value="ZINC FINGER PROTEIN 271-LIKE"/>
    <property type="match status" value="1"/>
</dbReference>
<dbReference type="SMART" id="SM00355">
    <property type="entry name" value="ZnF_C2H2"/>
    <property type="match status" value="6"/>
</dbReference>
<evidence type="ECO:0000256" key="1">
    <source>
        <dbReference type="ARBA" id="ARBA00004123"/>
    </source>
</evidence>
<keyword evidence="7" id="KW-0805">Transcription regulation</keyword>
<feature type="domain" description="C2H2-type" evidence="13">
    <location>
        <begin position="302"/>
        <end position="329"/>
    </location>
</feature>
<dbReference type="Pfam" id="PF00096">
    <property type="entry name" value="zf-C2H2"/>
    <property type="match status" value="4"/>
</dbReference>
<keyword evidence="14" id="KW-1185">Reference proteome</keyword>
<feature type="region of interest" description="Disordered" evidence="12">
    <location>
        <begin position="222"/>
        <end position="257"/>
    </location>
</feature>
<dbReference type="Proteomes" id="UP000694891">
    <property type="component" value="Unplaced"/>
</dbReference>
<name>A0A9Y4NT41_9TELE</name>
<evidence type="ECO:0000256" key="10">
    <source>
        <dbReference type="ARBA" id="ARBA00023242"/>
    </source>
</evidence>
<evidence type="ECO:0000313" key="14">
    <source>
        <dbReference type="Proteomes" id="UP000694891"/>
    </source>
</evidence>
<gene>
    <name evidence="15" type="primary">LOC103374671</name>
</gene>
<dbReference type="GeneID" id="103374671"/>
<feature type="domain" description="C2H2-type" evidence="13">
    <location>
        <begin position="330"/>
        <end position="357"/>
    </location>
</feature>
<organism evidence="14 15">
    <name type="scientific">Stegastes partitus</name>
    <name type="common">bicolor damselfish</name>
    <dbReference type="NCBI Taxonomy" id="144197"/>
    <lineage>
        <taxon>Eukaryota</taxon>
        <taxon>Metazoa</taxon>
        <taxon>Chordata</taxon>
        <taxon>Craniata</taxon>
        <taxon>Vertebrata</taxon>
        <taxon>Euteleostomi</taxon>
        <taxon>Actinopterygii</taxon>
        <taxon>Neopterygii</taxon>
        <taxon>Teleostei</taxon>
        <taxon>Neoteleostei</taxon>
        <taxon>Acanthomorphata</taxon>
        <taxon>Ovalentaria</taxon>
        <taxon>Pomacentridae</taxon>
        <taxon>Stegastes</taxon>
    </lineage>
</organism>
<proteinExistence type="inferred from homology"/>
<keyword evidence="10" id="KW-0539">Nucleus</keyword>
<keyword evidence="5 11" id="KW-0863">Zinc-finger</keyword>
<feature type="region of interest" description="Disordered" evidence="12">
    <location>
        <begin position="131"/>
        <end position="186"/>
    </location>
</feature>
<evidence type="ECO:0000256" key="3">
    <source>
        <dbReference type="ARBA" id="ARBA00022723"/>
    </source>
</evidence>
<evidence type="ECO:0000256" key="6">
    <source>
        <dbReference type="ARBA" id="ARBA00022833"/>
    </source>
</evidence>
<accession>A0A9Y4NT41</accession>
<protein>
    <submittedName>
        <fullName evidence="15">Zinc finger protein 239-like</fullName>
    </submittedName>
</protein>
<feature type="domain" description="C2H2-type" evidence="13">
    <location>
        <begin position="274"/>
        <end position="301"/>
    </location>
</feature>
<comment type="subcellular location">
    <subcellularLocation>
        <location evidence="1">Nucleus</location>
    </subcellularLocation>
</comment>
<feature type="compositionally biased region" description="Polar residues" evidence="12">
    <location>
        <begin position="231"/>
        <end position="241"/>
    </location>
</feature>